<comment type="caution">
    <text evidence="1">The sequence shown here is derived from an EMBL/GenBank/DDBJ whole genome shotgun (WGS) entry which is preliminary data.</text>
</comment>
<dbReference type="OrthoDB" id="979732at2"/>
<organism evidence="1 2">
    <name type="scientific">Oceanihabitans sediminis</name>
    <dbReference type="NCBI Taxonomy" id="1812012"/>
    <lineage>
        <taxon>Bacteria</taxon>
        <taxon>Pseudomonadati</taxon>
        <taxon>Bacteroidota</taxon>
        <taxon>Flavobacteriia</taxon>
        <taxon>Flavobacteriales</taxon>
        <taxon>Flavobacteriaceae</taxon>
        <taxon>Oceanihabitans</taxon>
    </lineage>
</organism>
<protein>
    <recommendedName>
        <fullName evidence="3">TerB family tellurite resistance protein</fullName>
    </recommendedName>
</protein>
<evidence type="ECO:0000313" key="1">
    <source>
        <dbReference type="EMBL" id="RCU57872.1"/>
    </source>
</evidence>
<proteinExistence type="predicted"/>
<dbReference type="AlphaFoldDB" id="A0A368P4W6"/>
<gene>
    <name evidence="1" type="ORF">DU428_00315</name>
</gene>
<dbReference type="RefSeq" id="WP_072348705.1">
    <property type="nucleotide sequence ID" value="NZ_JAWVXR010000001.1"/>
</dbReference>
<accession>A0A368P4W6</accession>
<keyword evidence="2" id="KW-1185">Reference proteome</keyword>
<sequence length="125" mass="14391">MSTLFFKNLGKLFYAIAAADKNIDDMEILALKEVIESDWKAMDLANHDDLKLITATFNNLKNEDNQNIDKLFSDFINFKNEEHHLFTKSINRLILHTCNAIASSFSSRNKSELILLAKLEIELKK</sequence>
<dbReference type="Proteomes" id="UP000252249">
    <property type="component" value="Unassembled WGS sequence"/>
</dbReference>
<name>A0A368P4W6_9FLAO</name>
<evidence type="ECO:0008006" key="3">
    <source>
        <dbReference type="Google" id="ProtNLM"/>
    </source>
</evidence>
<dbReference type="EMBL" id="QPIG01000001">
    <property type="protein sequence ID" value="RCU57872.1"/>
    <property type="molecule type" value="Genomic_DNA"/>
</dbReference>
<reference evidence="1 2" key="1">
    <citation type="submission" date="2018-07" db="EMBL/GenBank/DDBJ databases">
        <title>Oceanihabitans testaceum sp. nov., isolated from marine sediment.</title>
        <authorList>
            <person name="Li C.-M."/>
        </authorList>
    </citation>
    <scope>NUCLEOTIDE SEQUENCE [LARGE SCALE GENOMIC DNA]</scope>
    <source>
        <strain evidence="1 2">S9-10</strain>
    </source>
</reference>
<evidence type="ECO:0000313" key="2">
    <source>
        <dbReference type="Proteomes" id="UP000252249"/>
    </source>
</evidence>